<reference evidence="2" key="1">
    <citation type="submission" date="2020-10" db="EMBL/GenBank/DDBJ databases">
        <title>Ca. Dormibacterota MAGs.</title>
        <authorList>
            <person name="Montgomery K."/>
        </authorList>
    </citation>
    <scope>NUCLEOTIDE SEQUENCE [LARGE SCALE GENOMIC DNA]</scope>
    <source>
        <strain evidence="2">SC8812_S17_10</strain>
    </source>
</reference>
<dbReference type="PROSITE" id="PS51257">
    <property type="entry name" value="PROKAR_LIPOPROTEIN"/>
    <property type="match status" value="1"/>
</dbReference>
<proteinExistence type="predicted"/>
<evidence type="ECO:0000256" key="1">
    <source>
        <dbReference type="SAM" id="SignalP"/>
    </source>
</evidence>
<sequence length="333" mass="34740">MPRPRARAGLAATAGVAAIVAAACASPLDRLTGPSADQLASLAFASLDSAPATHLGGSFSNAGRRFTIDCTVNRSGEAQGTVEVDGRAYRLIVSGGRTYVQGQGFWAAYGDATVARLYGESWVLLDPGGVSSAGGPASPCGVARSLRGRRFQLKNDGDAKIGGQSAVQLSDSSGRLYLTTGKQPRLLRIQSARGYRAPDGSSDLRLDFSYPARVDLPPPGAFLNPADASTFPAHYVAEAVRTGRCDASGCQLTATMRNLAGPPAARSTVTLRLRAADNSDLGSCSVDLPPIPYQQTQDVSCTVGGAPWTSFFGSSSDRRYFARATIQNPPYDS</sequence>
<comment type="caution">
    <text evidence="2">The sequence shown here is derived from an EMBL/GenBank/DDBJ whole genome shotgun (WGS) entry which is preliminary data.</text>
</comment>
<feature type="signal peptide" evidence="1">
    <location>
        <begin position="1"/>
        <end position="25"/>
    </location>
</feature>
<name>A0A934K2T5_9BACT</name>
<dbReference type="RefSeq" id="WP_338200405.1">
    <property type="nucleotide sequence ID" value="NZ_JAEKNR010000082.1"/>
</dbReference>
<feature type="chain" id="PRO_5038130789" description="Lipoprotein" evidence="1">
    <location>
        <begin position="26"/>
        <end position="333"/>
    </location>
</feature>
<keyword evidence="1" id="KW-0732">Signal</keyword>
<evidence type="ECO:0000313" key="2">
    <source>
        <dbReference type="EMBL" id="MBJ7597854.1"/>
    </source>
</evidence>
<gene>
    <name evidence="2" type="ORF">JF922_07180</name>
</gene>
<accession>A0A934K2T5</accession>
<dbReference type="EMBL" id="JAEKNR010000082">
    <property type="protein sequence ID" value="MBJ7597854.1"/>
    <property type="molecule type" value="Genomic_DNA"/>
</dbReference>
<dbReference type="Proteomes" id="UP000612893">
    <property type="component" value="Unassembled WGS sequence"/>
</dbReference>
<protein>
    <recommendedName>
        <fullName evidence="4">Lipoprotein</fullName>
    </recommendedName>
</protein>
<evidence type="ECO:0000313" key="3">
    <source>
        <dbReference type="Proteomes" id="UP000612893"/>
    </source>
</evidence>
<keyword evidence="3" id="KW-1185">Reference proteome</keyword>
<organism evidence="2 3">
    <name type="scientific">Candidatus Nephthysia bennettiae</name>
    <dbReference type="NCBI Taxonomy" id="3127016"/>
    <lineage>
        <taxon>Bacteria</taxon>
        <taxon>Bacillati</taxon>
        <taxon>Candidatus Dormiibacterota</taxon>
        <taxon>Candidatus Dormibacteria</taxon>
        <taxon>Candidatus Dormibacterales</taxon>
        <taxon>Candidatus Dormibacteraceae</taxon>
        <taxon>Candidatus Nephthysia</taxon>
    </lineage>
</organism>
<dbReference type="AlphaFoldDB" id="A0A934K2T5"/>
<evidence type="ECO:0008006" key="4">
    <source>
        <dbReference type="Google" id="ProtNLM"/>
    </source>
</evidence>